<keyword evidence="1" id="KW-1133">Transmembrane helix</keyword>
<feature type="transmembrane region" description="Helical" evidence="1">
    <location>
        <begin position="67"/>
        <end position="93"/>
    </location>
</feature>
<dbReference type="Pfam" id="PF24034">
    <property type="entry name" value="DUF7343"/>
    <property type="match status" value="1"/>
</dbReference>
<dbReference type="Gene3D" id="1.10.10.10">
    <property type="entry name" value="Winged helix-like DNA-binding domain superfamily/Winged helix DNA-binding domain"/>
    <property type="match status" value="1"/>
</dbReference>
<dbReference type="InterPro" id="IPR036388">
    <property type="entry name" value="WH-like_DNA-bd_sf"/>
</dbReference>
<proteinExistence type="predicted"/>
<dbReference type="InterPro" id="IPR055767">
    <property type="entry name" value="DUF7343"/>
</dbReference>
<sequence>MKPVETGNEVKRLMSTAKRHSYVMVLAFLYAGFSLVLTLLVVYHLFWRPEGGGFGFLPPGGRGHSPLSPWALITSAPFVVLLAGGLISLFAGYSIWQLTRKKEVHAARHGVMNALLLPNEARLIGLLKASENGLTQSRLVVESGLSKVQVHRIVKKLESQDILSKHKYGLTNKLVLAKDYAEPA</sequence>
<gene>
    <name evidence="3" type="ORF">J4203_03730</name>
</gene>
<evidence type="ECO:0000256" key="1">
    <source>
        <dbReference type="SAM" id="Phobius"/>
    </source>
</evidence>
<feature type="transmembrane region" description="Helical" evidence="1">
    <location>
        <begin position="21"/>
        <end position="47"/>
    </location>
</feature>
<feature type="domain" description="DUF7343" evidence="2">
    <location>
        <begin position="116"/>
        <end position="176"/>
    </location>
</feature>
<evidence type="ECO:0000313" key="3">
    <source>
        <dbReference type="EMBL" id="MBS3062959.1"/>
    </source>
</evidence>
<dbReference type="AlphaFoldDB" id="A0A8T4LBG3"/>
<evidence type="ECO:0000313" key="4">
    <source>
        <dbReference type="Proteomes" id="UP000678237"/>
    </source>
</evidence>
<dbReference type="Proteomes" id="UP000678237">
    <property type="component" value="Unassembled WGS sequence"/>
</dbReference>
<organism evidence="3 4">
    <name type="scientific">Candidatus Iainarchaeum sp</name>
    <dbReference type="NCBI Taxonomy" id="3101447"/>
    <lineage>
        <taxon>Archaea</taxon>
        <taxon>Candidatus Iainarchaeota</taxon>
        <taxon>Candidatus Iainarchaeia</taxon>
        <taxon>Candidatus Iainarchaeales</taxon>
        <taxon>Candidatus Iainarchaeaceae</taxon>
        <taxon>Candidatus Iainarchaeum</taxon>
    </lineage>
</organism>
<reference evidence="3" key="1">
    <citation type="submission" date="2021-03" db="EMBL/GenBank/DDBJ databases">
        <authorList>
            <person name="Jaffe A."/>
        </authorList>
    </citation>
    <scope>NUCLEOTIDE SEQUENCE</scope>
    <source>
        <strain evidence="3">RIFCSPLOWO2_01_FULL_58_19</strain>
    </source>
</reference>
<reference evidence="3" key="2">
    <citation type="submission" date="2021-05" db="EMBL/GenBank/DDBJ databases">
        <title>Protein family content uncovers lineage relationships and bacterial pathway maintenance mechanisms in DPANN archaea.</title>
        <authorList>
            <person name="Castelle C.J."/>
            <person name="Meheust R."/>
            <person name="Jaffe A.L."/>
            <person name="Seitz K."/>
            <person name="Gong X."/>
            <person name="Baker B.J."/>
            <person name="Banfield J.F."/>
        </authorList>
    </citation>
    <scope>NUCLEOTIDE SEQUENCE</scope>
    <source>
        <strain evidence="3">RIFCSPLOWO2_01_FULL_58_19</strain>
    </source>
</reference>
<dbReference type="EMBL" id="JAGVWE010000003">
    <property type="protein sequence ID" value="MBS3062959.1"/>
    <property type="molecule type" value="Genomic_DNA"/>
</dbReference>
<dbReference type="InterPro" id="IPR036390">
    <property type="entry name" value="WH_DNA-bd_sf"/>
</dbReference>
<accession>A0A8T4LBG3</accession>
<dbReference type="SUPFAM" id="SSF46785">
    <property type="entry name" value="Winged helix' DNA-binding domain"/>
    <property type="match status" value="1"/>
</dbReference>
<keyword evidence="1" id="KW-0812">Transmembrane</keyword>
<keyword evidence="1" id="KW-0472">Membrane</keyword>
<name>A0A8T4LBG3_9ARCH</name>
<evidence type="ECO:0000259" key="2">
    <source>
        <dbReference type="Pfam" id="PF24034"/>
    </source>
</evidence>
<comment type="caution">
    <text evidence="3">The sequence shown here is derived from an EMBL/GenBank/DDBJ whole genome shotgun (WGS) entry which is preliminary data.</text>
</comment>
<protein>
    <recommendedName>
        <fullName evidence="2">DUF7343 domain-containing protein</fullName>
    </recommendedName>
</protein>